<comment type="caution">
    <text evidence="1">The sequence shown here is derived from an EMBL/GenBank/DDBJ whole genome shotgun (WGS) entry which is preliminary data.</text>
</comment>
<evidence type="ECO:0000313" key="1">
    <source>
        <dbReference type="EMBL" id="KMO34109.1"/>
    </source>
</evidence>
<organism evidence="1 2">
    <name type="scientific">Methylobacterium variabile</name>
    <dbReference type="NCBI Taxonomy" id="298794"/>
    <lineage>
        <taxon>Bacteria</taxon>
        <taxon>Pseudomonadati</taxon>
        <taxon>Pseudomonadota</taxon>
        <taxon>Alphaproteobacteria</taxon>
        <taxon>Hyphomicrobiales</taxon>
        <taxon>Methylobacteriaceae</taxon>
        <taxon>Methylobacterium</taxon>
    </lineage>
</organism>
<dbReference type="PATRIC" id="fig|298794.3.peg.1244"/>
<dbReference type="Proteomes" id="UP000035955">
    <property type="component" value="Unassembled WGS sequence"/>
</dbReference>
<dbReference type="SUPFAM" id="SSF53335">
    <property type="entry name" value="S-adenosyl-L-methionine-dependent methyltransferases"/>
    <property type="match status" value="1"/>
</dbReference>
<gene>
    <name evidence="1" type="ORF">VQ02_19635</name>
</gene>
<evidence type="ECO:0008006" key="3">
    <source>
        <dbReference type="Google" id="ProtNLM"/>
    </source>
</evidence>
<dbReference type="Pfam" id="PF13578">
    <property type="entry name" value="Methyltransf_24"/>
    <property type="match status" value="1"/>
</dbReference>
<accession>A0A0J6SKF8</accession>
<protein>
    <recommendedName>
        <fullName evidence="3">Methyltransferase type 11</fullName>
    </recommendedName>
</protein>
<dbReference type="AlphaFoldDB" id="A0A0J6SKF8"/>
<proteinExistence type="predicted"/>
<dbReference type="EMBL" id="LABY01000141">
    <property type="protein sequence ID" value="KMO34109.1"/>
    <property type="molecule type" value="Genomic_DNA"/>
</dbReference>
<evidence type="ECO:0000313" key="2">
    <source>
        <dbReference type="Proteomes" id="UP000035955"/>
    </source>
</evidence>
<name>A0A0J6SKF8_9HYPH</name>
<dbReference type="Gene3D" id="3.40.50.150">
    <property type="entry name" value="Vaccinia Virus protein VP39"/>
    <property type="match status" value="1"/>
</dbReference>
<reference evidence="1 2" key="1">
    <citation type="submission" date="2015-03" db="EMBL/GenBank/DDBJ databases">
        <title>Genome sequencing of Methylobacterium variabile DSM 16961.</title>
        <authorList>
            <person name="Chaudhry V."/>
            <person name="Patil P.B."/>
        </authorList>
    </citation>
    <scope>NUCLEOTIDE SEQUENCE [LARGE SCALE GENOMIC DNA]</scope>
    <source>
        <strain evidence="1 2">DSM 16961</strain>
    </source>
</reference>
<keyword evidence="2" id="KW-1185">Reference proteome</keyword>
<sequence length="259" mass="29314">MLRPLLPTHSGRPYADVLADLSRRVAIRNYLEIGVSTGSLLSRITCAHAIGVDPAFDLRANVTMNKSHVSLYQMKSDDFFKTFDRTALRPGHVDMAMIDGLHLAEFALKDFYNTERLCAPGSTIVIHDCLPLNPLMAMRETTLIPELSARTPFANWWTGDVWKLIPILKHYRPDLDVVLADAAPTGLVFVRKLDPASTVLEKNYGRIIDEHIAIPNEIEQLQRLCADLTILPVEQVVDDLAVSFRPQGETPSFWRRWRR</sequence>
<dbReference type="InterPro" id="IPR029063">
    <property type="entry name" value="SAM-dependent_MTases_sf"/>
</dbReference>